<evidence type="ECO:0000313" key="6">
    <source>
        <dbReference type="EMBL" id="CAE0495625.1"/>
    </source>
</evidence>
<feature type="region of interest" description="Disordered" evidence="5">
    <location>
        <begin position="1"/>
        <end position="41"/>
    </location>
</feature>
<dbReference type="EMBL" id="HBIP01018128">
    <property type="protein sequence ID" value="CAE0495625.1"/>
    <property type="molecule type" value="Transcribed_RNA"/>
</dbReference>
<dbReference type="PANTHER" id="PTHR43963">
    <property type="entry name" value="CARBONYL REDUCTASE 1-RELATED"/>
    <property type="match status" value="1"/>
</dbReference>
<feature type="compositionally biased region" description="Polar residues" evidence="5">
    <location>
        <begin position="1"/>
        <end position="11"/>
    </location>
</feature>
<sequence>MHMQLSKSSISCGFHAKASSRQKTRAGSTDRRHLTSAPTKAMAQRHVCEPTWWSRDTVAVVTGANKGLGLECARQLACEAGFLTVIAARNEKAGREAIKSLEQSSGGSARLDFHPLEVTDNKSIEAFKNWLQHKYGKLTVLINNAGIAYPGDIMGDTREHAFGPQEARHTLAVNLWGAADVTESLLPLMPTDGKGRVVMMGSRAGQVRILGSPQLQERFMNVSCRADLEQLMDEWVSSIEGGQSVEQGWPKSMYGASKLALNSYTRVKAKEVEQQRIAVNSCTPGYCSTDLTSGRGNKSAYEGVKIATWLATKPPDMFETGCFWALEEKVQKEHF</sequence>
<keyword evidence="2" id="KW-0521">NADP</keyword>
<accession>A0A7S3QWS0</accession>
<dbReference type="PRINTS" id="PR00081">
    <property type="entry name" value="GDHRDH"/>
</dbReference>
<comment type="similarity">
    <text evidence="1 4">Belongs to the short-chain dehydrogenases/reductases (SDR) family.</text>
</comment>
<dbReference type="Pfam" id="PF00106">
    <property type="entry name" value="adh_short"/>
    <property type="match status" value="2"/>
</dbReference>
<evidence type="ECO:0000256" key="5">
    <source>
        <dbReference type="SAM" id="MobiDB-lite"/>
    </source>
</evidence>
<evidence type="ECO:0000256" key="3">
    <source>
        <dbReference type="ARBA" id="ARBA00023002"/>
    </source>
</evidence>
<proteinExistence type="inferred from homology"/>
<gene>
    <name evidence="6" type="ORF">DTER00134_LOCUS10698</name>
</gene>
<protein>
    <submittedName>
        <fullName evidence="6">Uncharacterized protein</fullName>
    </submittedName>
</protein>
<dbReference type="GO" id="GO:0016491">
    <property type="term" value="F:oxidoreductase activity"/>
    <property type="evidence" value="ECO:0007669"/>
    <property type="project" value="UniProtKB-KW"/>
</dbReference>
<reference evidence="6" key="1">
    <citation type="submission" date="2021-01" db="EMBL/GenBank/DDBJ databases">
        <authorList>
            <person name="Corre E."/>
            <person name="Pelletier E."/>
            <person name="Niang G."/>
            <person name="Scheremetjew M."/>
            <person name="Finn R."/>
            <person name="Kale V."/>
            <person name="Holt S."/>
            <person name="Cochrane G."/>
            <person name="Meng A."/>
            <person name="Brown T."/>
            <person name="Cohen L."/>
        </authorList>
    </citation>
    <scope>NUCLEOTIDE SEQUENCE</scope>
    <source>
        <strain evidence="6">CCMP1320</strain>
    </source>
</reference>
<name>A0A7S3QWS0_DUNTE</name>
<organism evidence="6">
    <name type="scientific">Dunaliella tertiolecta</name>
    <name type="common">Green alga</name>
    <dbReference type="NCBI Taxonomy" id="3047"/>
    <lineage>
        <taxon>Eukaryota</taxon>
        <taxon>Viridiplantae</taxon>
        <taxon>Chlorophyta</taxon>
        <taxon>core chlorophytes</taxon>
        <taxon>Chlorophyceae</taxon>
        <taxon>CS clade</taxon>
        <taxon>Chlamydomonadales</taxon>
        <taxon>Dunaliellaceae</taxon>
        <taxon>Dunaliella</taxon>
    </lineage>
</organism>
<dbReference type="InterPro" id="IPR002347">
    <property type="entry name" value="SDR_fam"/>
</dbReference>
<dbReference type="PANTHER" id="PTHR43963:SF6">
    <property type="entry name" value="CHAIN DEHYDROGENASE FAMILY PROTEIN, PUTATIVE (AFU_ORTHOLOGUE AFUA_3G15350)-RELATED"/>
    <property type="match status" value="1"/>
</dbReference>
<evidence type="ECO:0000256" key="2">
    <source>
        <dbReference type="ARBA" id="ARBA00022857"/>
    </source>
</evidence>
<keyword evidence="3" id="KW-0560">Oxidoreductase</keyword>
<evidence type="ECO:0000256" key="1">
    <source>
        <dbReference type="ARBA" id="ARBA00006484"/>
    </source>
</evidence>
<dbReference type="InterPro" id="IPR036291">
    <property type="entry name" value="NAD(P)-bd_dom_sf"/>
</dbReference>
<dbReference type="Gene3D" id="3.40.50.720">
    <property type="entry name" value="NAD(P)-binding Rossmann-like Domain"/>
    <property type="match status" value="1"/>
</dbReference>
<dbReference type="PRINTS" id="PR00080">
    <property type="entry name" value="SDRFAMILY"/>
</dbReference>
<evidence type="ECO:0000256" key="4">
    <source>
        <dbReference type="RuleBase" id="RU000363"/>
    </source>
</evidence>
<dbReference type="AlphaFoldDB" id="A0A7S3QWS0"/>
<dbReference type="SUPFAM" id="SSF51735">
    <property type="entry name" value="NAD(P)-binding Rossmann-fold domains"/>
    <property type="match status" value="1"/>
</dbReference>